<proteinExistence type="predicted"/>
<comment type="caution">
    <text evidence="1">The sequence shown here is derived from an EMBL/GenBank/DDBJ whole genome shotgun (WGS) entry which is preliminary data.</text>
</comment>
<accession>A0A100Y5W4</accession>
<dbReference type="Proteomes" id="UP000054011">
    <property type="component" value="Unassembled WGS sequence"/>
</dbReference>
<evidence type="ECO:0000313" key="2">
    <source>
        <dbReference type="Proteomes" id="UP000054011"/>
    </source>
</evidence>
<sequence>MSVTGSGDAVAGRGLLDPRVKEVVLNTPGARELLASLTNYTTLRVGPRRITIGCAGGLTAQAA</sequence>
<protein>
    <submittedName>
        <fullName evidence="1">Uncharacterized protein</fullName>
    </submittedName>
</protein>
<gene>
    <name evidence="1" type="ORF">ATE80_13650</name>
</gene>
<evidence type="ECO:0000313" key="1">
    <source>
        <dbReference type="EMBL" id="KUH38235.1"/>
    </source>
</evidence>
<keyword evidence="2" id="KW-1185">Reference proteome</keyword>
<dbReference type="AlphaFoldDB" id="A0A100Y5W4"/>
<organism evidence="1 2">
    <name type="scientific">Streptomyces kanasensis</name>
    <dbReference type="NCBI Taxonomy" id="936756"/>
    <lineage>
        <taxon>Bacteria</taxon>
        <taxon>Bacillati</taxon>
        <taxon>Actinomycetota</taxon>
        <taxon>Actinomycetes</taxon>
        <taxon>Kitasatosporales</taxon>
        <taxon>Streptomycetaceae</taxon>
        <taxon>Streptomyces</taxon>
    </lineage>
</organism>
<dbReference type="STRING" id="936756.ATE80_13650"/>
<dbReference type="EMBL" id="LNSV01000029">
    <property type="protein sequence ID" value="KUH38235.1"/>
    <property type="molecule type" value="Genomic_DNA"/>
</dbReference>
<reference evidence="1 2" key="1">
    <citation type="submission" date="2015-11" db="EMBL/GenBank/DDBJ databases">
        <title>Genome-wide analysis reveals the secondary metabolome in Streptomyces kanasensis ZX01.</title>
        <authorList>
            <person name="Zhang G."/>
            <person name="Han L."/>
            <person name="Feng J."/>
            <person name="Zhang X."/>
        </authorList>
    </citation>
    <scope>NUCLEOTIDE SEQUENCE [LARGE SCALE GENOMIC DNA]</scope>
    <source>
        <strain evidence="1 2">ZX01</strain>
    </source>
</reference>
<name>A0A100Y5W4_9ACTN</name>